<proteinExistence type="predicted"/>
<dbReference type="Pfam" id="PF12706">
    <property type="entry name" value="Lactamase_B_2"/>
    <property type="match status" value="1"/>
</dbReference>
<evidence type="ECO:0000259" key="2">
    <source>
        <dbReference type="Pfam" id="PF12706"/>
    </source>
</evidence>
<dbReference type="InterPro" id="IPR001279">
    <property type="entry name" value="Metallo-B-lactamas"/>
</dbReference>
<evidence type="ECO:0000256" key="1">
    <source>
        <dbReference type="SAM" id="MobiDB-lite"/>
    </source>
</evidence>
<sequence length="342" mass="38882">MADATHRPRHHTSRGFRNNHPTDAHGGLDLLRWLPGFLLKPYRKLHFSVRPPPVEQLRANRTQDTLTWIGHSTFLLQLSGRNLVTDPHFSERASPLAFAGPRRLAPPALRAEDLPPLHIALVSHNHYDHLDEPSVRRLARLHPDLTFVVPLGLGRWFARRRIARVVELDWWQHADIAGLRVHAVPAQHFSGRGLRDRDATLWCGFVVETPTRRVYFAGDTGYCPDFAEIGARFAPIDLSLLPIGAYEPRWFMRYMHANPEDAVRIHRDVGSQLSVAMHWGTFRLTEEPLDEPPQRLRRALDAAGLPPERFQVFQHGESRVLWPSAHATEDSHAACSNSSESA</sequence>
<dbReference type="RefSeq" id="WP_091532262.1">
    <property type="nucleotide sequence ID" value="NZ_FOOC01000003.1"/>
</dbReference>
<dbReference type="CDD" id="cd16283">
    <property type="entry name" value="RomA-like_MBL-fold"/>
    <property type="match status" value="1"/>
</dbReference>
<dbReference type="Proteomes" id="UP000199771">
    <property type="component" value="Unassembled WGS sequence"/>
</dbReference>
<dbReference type="EMBL" id="FOOC01000003">
    <property type="protein sequence ID" value="SFF39623.1"/>
    <property type="molecule type" value="Genomic_DNA"/>
</dbReference>
<dbReference type="Gene3D" id="3.60.15.10">
    <property type="entry name" value="Ribonuclease Z/Hydroxyacylglutathione hydrolase-like"/>
    <property type="match status" value="1"/>
</dbReference>
<name>A0A1I2ID92_9GAMM</name>
<dbReference type="SUPFAM" id="SSF56281">
    <property type="entry name" value="Metallo-hydrolase/oxidoreductase"/>
    <property type="match status" value="1"/>
</dbReference>
<dbReference type="PANTHER" id="PTHR15032">
    <property type="entry name" value="N-ACYL-PHOSPHATIDYLETHANOLAMINE-HYDROLYZING PHOSPHOLIPASE D"/>
    <property type="match status" value="1"/>
</dbReference>
<evidence type="ECO:0000313" key="4">
    <source>
        <dbReference type="Proteomes" id="UP000199771"/>
    </source>
</evidence>
<feature type="domain" description="Metallo-beta-lactamase" evidence="2">
    <location>
        <begin position="81"/>
        <end position="279"/>
    </location>
</feature>
<dbReference type="OrthoDB" id="9805728at2"/>
<reference evidence="3 4" key="1">
    <citation type="submission" date="2016-10" db="EMBL/GenBank/DDBJ databases">
        <authorList>
            <person name="de Groot N.N."/>
        </authorList>
    </citation>
    <scope>NUCLEOTIDE SEQUENCE [LARGE SCALE GENOMIC DNA]</scope>
    <source>
        <strain evidence="3 4">DSM 23609</strain>
    </source>
</reference>
<dbReference type="PANTHER" id="PTHR15032:SF4">
    <property type="entry name" value="N-ACYL-PHOSPHATIDYLETHANOLAMINE-HYDROLYZING PHOSPHOLIPASE D"/>
    <property type="match status" value="1"/>
</dbReference>
<accession>A0A1I2ID92</accession>
<keyword evidence="4" id="KW-1185">Reference proteome</keyword>
<dbReference type="GO" id="GO:0005737">
    <property type="term" value="C:cytoplasm"/>
    <property type="evidence" value="ECO:0007669"/>
    <property type="project" value="TreeGrafter"/>
</dbReference>
<organism evidence="3 4">
    <name type="scientific">Fontimonas thermophila</name>
    <dbReference type="NCBI Taxonomy" id="1076937"/>
    <lineage>
        <taxon>Bacteria</taxon>
        <taxon>Pseudomonadati</taxon>
        <taxon>Pseudomonadota</taxon>
        <taxon>Gammaproteobacteria</taxon>
        <taxon>Nevskiales</taxon>
        <taxon>Nevskiaceae</taxon>
        <taxon>Fontimonas</taxon>
    </lineage>
</organism>
<evidence type="ECO:0000313" key="3">
    <source>
        <dbReference type="EMBL" id="SFF39623.1"/>
    </source>
</evidence>
<dbReference type="InterPro" id="IPR036866">
    <property type="entry name" value="RibonucZ/Hydroxyglut_hydro"/>
</dbReference>
<dbReference type="AlphaFoldDB" id="A0A1I2ID92"/>
<feature type="region of interest" description="Disordered" evidence="1">
    <location>
        <begin position="1"/>
        <end position="21"/>
    </location>
</feature>
<dbReference type="STRING" id="1076937.SAMN04488120_103190"/>
<gene>
    <name evidence="3" type="ORF">SAMN04488120_103190</name>
</gene>
<protein>
    <submittedName>
        <fullName evidence="3">N-acyl-phosphatidylethanolamine-hydrolysing phospholipase D</fullName>
    </submittedName>
</protein>